<accession>A0A9Q1KNQ9</accession>
<reference evidence="2" key="1">
    <citation type="submission" date="2022-04" db="EMBL/GenBank/DDBJ databases">
        <title>Carnegiea gigantea Genome sequencing and assembly v2.</title>
        <authorList>
            <person name="Copetti D."/>
            <person name="Sanderson M.J."/>
            <person name="Burquez A."/>
            <person name="Wojciechowski M.F."/>
        </authorList>
    </citation>
    <scope>NUCLEOTIDE SEQUENCE</scope>
    <source>
        <strain evidence="2">SGP5-SGP5p</strain>
        <tissue evidence="2">Aerial part</tissue>
    </source>
</reference>
<protein>
    <submittedName>
        <fullName evidence="2">Uncharacterized protein</fullName>
    </submittedName>
</protein>
<sequence length="157" mass="17692">MYLCVVEDAVLIVLTRNCYLMCRVIGKVVDRYSGTVVGVTTYGKNGWGYCRCGRQWWRERGGCVRVMEDELDDGGAEKVTYVGGWTKCIVLKEGVGLEEVRRMGDDEHGHLYVGDSDGMKRRTQKATVGRSPHSFTDERRDFNRGKPFSATDKPIGN</sequence>
<name>A0A9Q1KNQ9_9CARY</name>
<dbReference type="AlphaFoldDB" id="A0A9Q1KNQ9"/>
<dbReference type="EMBL" id="JAKOGI010000058">
    <property type="protein sequence ID" value="KAJ8446148.1"/>
    <property type="molecule type" value="Genomic_DNA"/>
</dbReference>
<evidence type="ECO:0000313" key="3">
    <source>
        <dbReference type="Proteomes" id="UP001153076"/>
    </source>
</evidence>
<feature type="compositionally biased region" description="Basic and acidic residues" evidence="1">
    <location>
        <begin position="135"/>
        <end position="144"/>
    </location>
</feature>
<evidence type="ECO:0000256" key="1">
    <source>
        <dbReference type="SAM" id="MobiDB-lite"/>
    </source>
</evidence>
<gene>
    <name evidence="2" type="ORF">Cgig2_015919</name>
</gene>
<comment type="caution">
    <text evidence="2">The sequence shown here is derived from an EMBL/GenBank/DDBJ whole genome shotgun (WGS) entry which is preliminary data.</text>
</comment>
<evidence type="ECO:0000313" key="2">
    <source>
        <dbReference type="EMBL" id="KAJ8446148.1"/>
    </source>
</evidence>
<keyword evidence="3" id="KW-1185">Reference proteome</keyword>
<organism evidence="2 3">
    <name type="scientific">Carnegiea gigantea</name>
    <dbReference type="NCBI Taxonomy" id="171969"/>
    <lineage>
        <taxon>Eukaryota</taxon>
        <taxon>Viridiplantae</taxon>
        <taxon>Streptophyta</taxon>
        <taxon>Embryophyta</taxon>
        <taxon>Tracheophyta</taxon>
        <taxon>Spermatophyta</taxon>
        <taxon>Magnoliopsida</taxon>
        <taxon>eudicotyledons</taxon>
        <taxon>Gunneridae</taxon>
        <taxon>Pentapetalae</taxon>
        <taxon>Caryophyllales</taxon>
        <taxon>Cactineae</taxon>
        <taxon>Cactaceae</taxon>
        <taxon>Cactoideae</taxon>
        <taxon>Echinocereeae</taxon>
        <taxon>Carnegiea</taxon>
    </lineage>
</organism>
<dbReference type="Proteomes" id="UP001153076">
    <property type="component" value="Unassembled WGS sequence"/>
</dbReference>
<feature type="region of interest" description="Disordered" evidence="1">
    <location>
        <begin position="113"/>
        <end position="157"/>
    </location>
</feature>
<proteinExistence type="predicted"/>